<evidence type="ECO:0000256" key="6">
    <source>
        <dbReference type="PIRNR" id="PIRNR000077"/>
    </source>
</evidence>
<gene>
    <name evidence="10" type="ORF">LDG_6849</name>
</gene>
<dbReference type="InterPro" id="IPR036249">
    <property type="entry name" value="Thioredoxin-like_sf"/>
</dbReference>
<evidence type="ECO:0000256" key="2">
    <source>
        <dbReference type="ARBA" id="ARBA00022448"/>
    </source>
</evidence>
<dbReference type="CDD" id="cd02947">
    <property type="entry name" value="TRX_family"/>
    <property type="match status" value="1"/>
</dbReference>
<evidence type="ECO:0000256" key="1">
    <source>
        <dbReference type="ARBA" id="ARBA00008987"/>
    </source>
</evidence>
<dbReference type="Proteomes" id="UP000002770">
    <property type="component" value="Unassembled WGS sequence"/>
</dbReference>
<organism evidence="10 11">
    <name type="scientific">Legionella drancourtii LLAP12</name>
    <dbReference type="NCBI Taxonomy" id="658187"/>
    <lineage>
        <taxon>Bacteria</taxon>
        <taxon>Pseudomonadati</taxon>
        <taxon>Pseudomonadota</taxon>
        <taxon>Gammaproteobacteria</taxon>
        <taxon>Legionellales</taxon>
        <taxon>Legionellaceae</taxon>
        <taxon>Legionella</taxon>
    </lineage>
</organism>
<evidence type="ECO:0000256" key="7">
    <source>
        <dbReference type="PIRSR" id="PIRSR000077-1"/>
    </source>
</evidence>
<feature type="site" description="Contributes to redox potential value" evidence="7">
    <location>
        <position position="31"/>
    </location>
</feature>
<name>G9ENM4_9GAMM</name>
<dbReference type="SUPFAM" id="SSF52833">
    <property type="entry name" value="Thioredoxin-like"/>
    <property type="match status" value="1"/>
</dbReference>
<dbReference type="PIRSF" id="PIRSF000077">
    <property type="entry name" value="Thioredoxin"/>
    <property type="match status" value="1"/>
</dbReference>
<comment type="similarity">
    <text evidence="1 6">Belongs to the thioredoxin family.</text>
</comment>
<dbReference type="HOGENOM" id="CLU_090389_10_4_6"/>
<dbReference type="PROSITE" id="PS51352">
    <property type="entry name" value="THIOREDOXIN_2"/>
    <property type="match status" value="1"/>
</dbReference>
<dbReference type="RefSeq" id="WP_006870777.1">
    <property type="nucleotide sequence ID" value="NZ_JH413818.1"/>
</dbReference>
<dbReference type="GO" id="GO:0005829">
    <property type="term" value="C:cytosol"/>
    <property type="evidence" value="ECO:0007669"/>
    <property type="project" value="TreeGrafter"/>
</dbReference>
<dbReference type="InterPro" id="IPR005746">
    <property type="entry name" value="Thioredoxin"/>
</dbReference>
<feature type="disulfide bond" description="Redox-active" evidence="8">
    <location>
        <begin position="30"/>
        <end position="33"/>
    </location>
</feature>
<feature type="domain" description="Thioredoxin" evidence="9">
    <location>
        <begin position="1"/>
        <end position="105"/>
    </location>
</feature>
<feature type="active site" description="Nucleophile" evidence="7">
    <location>
        <position position="30"/>
    </location>
</feature>
<dbReference type="InParanoid" id="G9ENM4"/>
<dbReference type="STRING" id="658187.LDG_6849"/>
<dbReference type="PRINTS" id="PR00421">
    <property type="entry name" value="THIOREDOXIN"/>
</dbReference>
<dbReference type="EMBL" id="JH413818">
    <property type="protein sequence ID" value="EHL31137.1"/>
    <property type="molecule type" value="Genomic_DNA"/>
</dbReference>
<dbReference type="PROSITE" id="PS00194">
    <property type="entry name" value="THIOREDOXIN_1"/>
    <property type="match status" value="1"/>
</dbReference>
<dbReference type="InterPro" id="IPR017937">
    <property type="entry name" value="Thioredoxin_CS"/>
</dbReference>
<keyword evidence="2" id="KW-0813">Transport</keyword>
<evidence type="ECO:0000313" key="11">
    <source>
        <dbReference type="Proteomes" id="UP000002770"/>
    </source>
</evidence>
<keyword evidence="4 8" id="KW-1015">Disulfide bond</keyword>
<feature type="site" description="Contributes to redox potential value" evidence="7">
    <location>
        <position position="32"/>
    </location>
</feature>
<evidence type="ECO:0000256" key="5">
    <source>
        <dbReference type="ARBA" id="ARBA00023284"/>
    </source>
</evidence>
<keyword evidence="3" id="KW-0249">Electron transport</keyword>
<keyword evidence="11" id="KW-1185">Reference proteome</keyword>
<evidence type="ECO:0000256" key="8">
    <source>
        <dbReference type="PIRSR" id="PIRSR000077-4"/>
    </source>
</evidence>
<dbReference type="GO" id="GO:0015035">
    <property type="term" value="F:protein-disulfide reductase activity"/>
    <property type="evidence" value="ECO:0007669"/>
    <property type="project" value="InterPro"/>
</dbReference>
<accession>G9ENM4</accession>
<feature type="site" description="Deprotonates C-terminal active site Cys" evidence="7">
    <location>
        <position position="24"/>
    </location>
</feature>
<evidence type="ECO:0000259" key="9">
    <source>
        <dbReference type="PROSITE" id="PS51352"/>
    </source>
</evidence>
<keyword evidence="5 8" id="KW-0676">Redox-active center</keyword>
<dbReference type="eggNOG" id="COG3118">
    <property type="taxonomic scope" value="Bacteria"/>
</dbReference>
<reference evidence="10 11" key="1">
    <citation type="journal article" date="2011" name="BMC Genomics">
        <title>Insight into cross-talk between intra-amoebal pathogens.</title>
        <authorList>
            <person name="Gimenez G."/>
            <person name="Bertelli C."/>
            <person name="Moliner C."/>
            <person name="Robert C."/>
            <person name="Raoult D."/>
            <person name="Fournier P.E."/>
            <person name="Greub G."/>
        </authorList>
    </citation>
    <scope>NUCLEOTIDE SEQUENCE [LARGE SCALE GENOMIC DNA]</scope>
    <source>
        <strain evidence="10 11">LLAP12</strain>
    </source>
</reference>
<dbReference type="InterPro" id="IPR013766">
    <property type="entry name" value="Thioredoxin_domain"/>
</dbReference>
<feature type="active site" description="Nucleophile" evidence="7">
    <location>
        <position position="33"/>
    </location>
</feature>
<protein>
    <recommendedName>
        <fullName evidence="6">Thioredoxin</fullName>
    </recommendedName>
</protein>
<dbReference type="AlphaFoldDB" id="G9ENM4"/>
<dbReference type="PANTHER" id="PTHR45663">
    <property type="entry name" value="GEO12009P1"/>
    <property type="match status" value="1"/>
</dbReference>
<dbReference type="OrthoDB" id="9790390at2"/>
<proteinExistence type="inferred from homology"/>
<sequence>MPSQNVTSAEFESLINENKIVFIDFWADWCAPCKQFATIYEQVSEQFPNIKFAKVNIEAEQELADFFEIRSIPHLMVFKESIVIYSNAGSMPASTLNELVEQALAADVSAIKSQFEQGDEQQ</sequence>
<evidence type="ECO:0000313" key="10">
    <source>
        <dbReference type="EMBL" id="EHL31137.1"/>
    </source>
</evidence>
<dbReference type="PANTHER" id="PTHR45663:SF40">
    <property type="entry name" value="THIOREDOXIN 2"/>
    <property type="match status" value="1"/>
</dbReference>
<dbReference type="Gene3D" id="3.40.30.10">
    <property type="entry name" value="Glutaredoxin"/>
    <property type="match status" value="1"/>
</dbReference>
<dbReference type="Pfam" id="PF00085">
    <property type="entry name" value="Thioredoxin"/>
    <property type="match status" value="1"/>
</dbReference>
<evidence type="ECO:0000256" key="3">
    <source>
        <dbReference type="ARBA" id="ARBA00022982"/>
    </source>
</evidence>
<evidence type="ECO:0000256" key="4">
    <source>
        <dbReference type="ARBA" id="ARBA00023157"/>
    </source>
</evidence>